<dbReference type="Proteomes" id="UP001597045">
    <property type="component" value="Unassembled WGS sequence"/>
</dbReference>
<dbReference type="EMBL" id="JBHTIS010000578">
    <property type="protein sequence ID" value="MFD1046252.1"/>
    <property type="molecule type" value="Genomic_DNA"/>
</dbReference>
<sequence length="94" mass="10523">MSSSDKDRRPRRQEPQQFGRHLLSLGSGEAEFTAEWVDRNEEICGLLERGIRTEAAAAMMTYLDDTESCRLLRLTHAAGQRERGTGSAGTRVRA</sequence>
<comment type="caution">
    <text evidence="2">The sequence shown here is derived from an EMBL/GenBank/DDBJ whole genome shotgun (WGS) entry which is preliminary data.</text>
</comment>
<name>A0ABW3M8L8_9PSEU</name>
<gene>
    <name evidence="2" type="ORF">ACFQ1S_12140</name>
</gene>
<evidence type="ECO:0000256" key="1">
    <source>
        <dbReference type="SAM" id="MobiDB-lite"/>
    </source>
</evidence>
<feature type="region of interest" description="Disordered" evidence="1">
    <location>
        <begin position="1"/>
        <end position="22"/>
    </location>
</feature>
<organism evidence="2 3">
    <name type="scientific">Kibdelosporangium lantanae</name>
    <dbReference type="NCBI Taxonomy" id="1497396"/>
    <lineage>
        <taxon>Bacteria</taxon>
        <taxon>Bacillati</taxon>
        <taxon>Actinomycetota</taxon>
        <taxon>Actinomycetes</taxon>
        <taxon>Pseudonocardiales</taxon>
        <taxon>Pseudonocardiaceae</taxon>
        <taxon>Kibdelosporangium</taxon>
    </lineage>
</organism>
<evidence type="ECO:0000313" key="2">
    <source>
        <dbReference type="EMBL" id="MFD1046252.1"/>
    </source>
</evidence>
<reference evidence="3" key="1">
    <citation type="journal article" date="2019" name="Int. J. Syst. Evol. Microbiol.">
        <title>The Global Catalogue of Microorganisms (GCM) 10K type strain sequencing project: providing services to taxonomists for standard genome sequencing and annotation.</title>
        <authorList>
            <consortium name="The Broad Institute Genomics Platform"/>
            <consortium name="The Broad Institute Genome Sequencing Center for Infectious Disease"/>
            <person name="Wu L."/>
            <person name="Ma J."/>
        </authorList>
    </citation>
    <scope>NUCLEOTIDE SEQUENCE [LARGE SCALE GENOMIC DNA]</scope>
    <source>
        <strain evidence="3">JCM 31486</strain>
    </source>
</reference>
<protein>
    <submittedName>
        <fullName evidence="2">Uncharacterized protein</fullName>
    </submittedName>
</protein>
<proteinExistence type="predicted"/>
<feature type="compositionally biased region" description="Basic and acidic residues" evidence="1">
    <location>
        <begin position="1"/>
        <end position="14"/>
    </location>
</feature>
<evidence type="ECO:0000313" key="3">
    <source>
        <dbReference type="Proteomes" id="UP001597045"/>
    </source>
</evidence>
<accession>A0ABW3M8L8</accession>
<keyword evidence="3" id="KW-1185">Reference proteome</keyword>